<name>A0A0G1K4B2_9BACT</name>
<sequence length="96" mass="11090">MDEEKARFVPKGSGGYFCTIEIERVENGCVIRLINTNLEDFAFLMGYEKWLPFKIDGVLVCQGENPKTVKFMKGGVALNYIDAVKFMETRRRFKKI</sequence>
<dbReference type="Proteomes" id="UP000034006">
    <property type="component" value="Unassembled WGS sequence"/>
</dbReference>
<reference evidence="1 2" key="1">
    <citation type="journal article" date="2015" name="Nature">
        <title>rRNA introns, odd ribosomes, and small enigmatic genomes across a large radiation of phyla.</title>
        <authorList>
            <person name="Brown C.T."/>
            <person name="Hug L.A."/>
            <person name="Thomas B.C."/>
            <person name="Sharon I."/>
            <person name="Castelle C.J."/>
            <person name="Singh A."/>
            <person name="Wilkins M.J."/>
            <person name="Williams K.H."/>
            <person name="Banfield J.F."/>
        </authorList>
    </citation>
    <scope>NUCLEOTIDE SEQUENCE [LARGE SCALE GENOMIC DNA]</scope>
</reference>
<evidence type="ECO:0000313" key="1">
    <source>
        <dbReference type="EMBL" id="KKT51092.1"/>
    </source>
</evidence>
<accession>A0A0G1K4B2</accession>
<dbReference type="AlphaFoldDB" id="A0A0G1K4B2"/>
<protein>
    <submittedName>
        <fullName evidence="1">Uncharacterized protein</fullName>
    </submittedName>
</protein>
<gene>
    <name evidence="1" type="ORF">UW44_C0016G0003</name>
</gene>
<comment type="caution">
    <text evidence="1">The sequence shown here is derived from an EMBL/GenBank/DDBJ whole genome shotgun (WGS) entry which is preliminary data.</text>
</comment>
<proteinExistence type="predicted"/>
<dbReference type="EMBL" id="LCIH01000016">
    <property type="protein sequence ID" value="KKT51092.1"/>
    <property type="molecule type" value="Genomic_DNA"/>
</dbReference>
<evidence type="ECO:0000313" key="2">
    <source>
        <dbReference type="Proteomes" id="UP000034006"/>
    </source>
</evidence>
<organism evidence="1 2">
    <name type="scientific">Candidatus Collierbacteria bacterium GW2011_GWB2_44_22</name>
    <dbReference type="NCBI Taxonomy" id="1618387"/>
    <lineage>
        <taxon>Bacteria</taxon>
        <taxon>Candidatus Collieribacteriota</taxon>
    </lineage>
</organism>